<dbReference type="PROSITE" id="PS51257">
    <property type="entry name" value="PROKAR_LIPOPROTEIN"/>
    <property type="match status" value="1"/>
</dbReference>
<evidence type="ECO:0000259" key="4">
    <source>
        <dbReference type="Pfam" id="PF00496"/>
    </source>
</evidence>
<dbReference type="SUPFAM" id="SSF53850">
    <property type="entry name" value="Periplasmic binding protein-like II"/>
    <property type="match status" value="1"/>
</dbReference>
<evidence type="ECO:0000256" key="2">
    <source>
        <dbReference type="ARBA" id="ARBA00022448"/>
    </source>
</evidence>
<dbReference type="Gene3D" id="3.40.190.10">
    <property type="entry name" value="Periplasmic binding protein-like II"/>
    <property type="match status" value="1"/>
</dbReference>
<dbReference type="EMBL" id="CAEZVQ010000153">
    <property type="protein sequence ID" value="CAB4641308.1"/>
    <property type="molecule type" value="Genomic_DNA"/>
</dbReference>
<dbReference type="InterPro" id="IPR039424">
    <property type="entry name" value="SBP_5"/>
</dbReference>
<keyword evidence="2" id="KW-0813">Transport</keyword>
<dbReference type="Pfam" id="PF00496">
    <property type="entry name" value="SBP_bac_5"/>
    <property type="match status" value="1"/>
</dbReference>
<dbReference type="InterPro" id="IPR023765">
    <property type="entry name" value="SBP_5_CS"/>
</dbReference>
<name>A0A6J6JXR7_9ZZZZ</name>
<dbReference type="PROSITE" id="PS01040">
    <property type="entry name" value="SBP_BACTERIAL_5"/>
    <property type="match status" value="1"/>
</dbReference>
<dbReference type="GO" id="GO:0015833">
    <property type="term" value="P:peptide transport"/>
    <property type="evidence" value="ECO:0007669"/>
    <property type="project" value="TreeGrafter"/>
</dbReference>
<evidence type="ECO:0000313" key="5">
    <source>
        <dbReference type="EMBL" id="CAB4641308.1"/>
    </source>
</evidence>
<gene>
    <name evidence="5" type="ORF">UFOPK2086_01016</name>
</gene>
<dbReference type="GO" id="GO:1904680">
    <property type="term" value="F:peptide transmembrane transporter activity"/>
    <property type="evidence" value="ECO:0007669"/>
    <property type="project" value="TreeGrafter"/>
</dbReference>
<reference evidence="5" key="1">
    <citation type="submission" date="2020-05" db="EMBL/GenBank/DDBJ databases">
        <authorList>
            <person name="Chiriac C."/>
            <person name="Salcher M."/>
            <person name="Ghai R."/>
            <person name="Kavagutti S V."/>
        </authorList>
    </citation>
    <scope>NUCLEOTIDE SEQUENCE</scope>
</reference>
<proteinExistence type="inferred from homology"/>
<accession>A0A6J6JXR7</accession>
<dbReference type="Gene3D" id="3.10.105.10">
    <property type="entry name" value="Dipeptide-binding Protein, Domain 3"/>
    <property type="match status" value="1"/>
</dbReference>
<protein>
    <submittedName>
        <fullName evidence="5">Unannotated protein</fullName>
    </submittedName>
</protein>
<keyword evidence="3" id="KW-0732">Signal</keyword>
<dbReference type="PANTHER" id="PTHR30290">
    <property type="entry name" value="PERIPLASMIC BINDING COMPONENT OF ABC TRANSPORTER"/>
    <property type="match status" value="1"/>
</dbReference>
<feature type="domain" description="Solute-binding protein family 5" evidence="4">
    <location>
        <begin position="89"/>
        <end position="434"/>
    </location>
</feature>
<dbReference type="InterPro" id="IPR000914">
    <property type="entry name" value="SBP_5_dom"/>
</dbReference>
<evidence type="ECO:0000256" key="1">
    <source>
        <dbReference type="ARBA" id="ARBA00005695"/>
    </source>
</evidence>
<dbReference type="AlphaFoldDB" id="A0A6J6JXR7"/>
<sequence>MTYSRGQKQRRAIALILASAVVAMSCSSGNDTASSTTTPPPARYGGEINVGIFDSLPGFCVGNNPANSALMATRTIYETLFEKSETGQMVGLLAQGATSSADLKTWTITLRKGISFHDGTRFDAAAVVANFNAITGRVALGAYAASGPQGLAATAYTIGTGTAFTANINSFQALSDYVVEFTLDRPQYDFRSTLYASGRFFMRSPRQLQDAKTCGQSPIGTGPFKIESWNPNEMTVTRNASYWRKDPITNKQLPYLDAITFQNIKEASQRAGAVRSDTLDAGFFSAATDSATIVDLRSRSTVKETKSPDEYYPSLWLNQGKPGSPFQYLSARQAVLSCIDRSNFVKVRTKDETSVAESIVGPTSLMFSTENFPDFNSDKAQEYVNAYKKESGETSLQFTFPADTSTTTQLNAQFLKSTWSKCNIKAEYVIEEGAVIIAKAFNASPQLDKGGYYNAYDAIPITLLEGTDAAFNIPFLVTNAYTKSSMNPVKQLFGASLGPVLGLNHHDDTKIDDFLYAGQAQATASDAATYYRQATSYIQKNAVMGSINRFYYSLFTTNKIAGVGVLQLPNGQIQRSISNWGIDWTGVYQVG</sequence>
<evidence type="ECO:0000256" key="3">
    <source>
        <dbReference type="ARBA" id="ARBA00022729"/>
    </source>
</evidence>
<organism evidence="5">
    <name type="scientific">freshwater metagenome</name>
    <dbReference type="NCBI Taxonomy" id="449393"/>
    <lineage>
        <taxon>unclassified sequences</taxon>
        <taxon>metagenomes</taxon>
        <taxon>ecological metagenomes</taxon>
    </lineage>
</organism>
<dbReference type="CDD" id="cd00995">
    <property type="entry name" value="PBP2_NikA_DppA_OppA_like"/>
    <property type="match status" value="1"/>
</dbReference>
<comment type="similarity">
    <text evidence="1">Belongs to the bacterial solute-binding protein 5 family.</text>
</comment>
<dbReference type="PANTHER" id="PTHR30290:SF9">
    <property type="entry name" value="OLIGOPEPTIDE-BINDING PROTEIN APPA"/>
    <property type="match status" value="1"/>
</dbReference>